<proteinExistence type="inferred from homology"/>
<feature type="transmembrane region" description="Helical" evidence="9">
    <location>
        <begin position="12"/>
        <end position="32"/>
    </location>
</feature>
<gene>
    <name evidence="10" type="primary">OPT1</name>
    <name evidence="10" type="ORF">AAHA92_02492</name>
</gene>
<comment type="similarity">
    <text evidence="2">Belongs to the oligopeptide OPT transporter (TC 2.A.67.1) family.</text>
</comment>
<evidence type="ECO:0000256" key="9">
    <source>
        <dbReference type="SAM" id="Phobius"/>
    </source>
</evidence>
<evidence type="ECO:0000256" key="6">
    <source>
        <dbReference type="ARBA" id="ARBA00022927"/>
    </source>
</evidence>
<dbReference type="Proteomes" id="UP001567538">
    <property type="component" value="Unassembled WGS sequence"/>
</dbReference>
<feature type="transmembrane region" description="Helical" evidence="9">
    <location>
        <begin position="246"/>
        <end position="264"/>
    </location>
</feature>
<comment type="caution">
    <text evidence="10">The sequence shown here is derived from an EMBL/GenBank/DDBJ whole genome shotgun (WGS) entry which is preliminary data.</text>
</comment>
<feature type="transmembrane region" description="Helical" evidence="9">
    <location>
        <begin position="38"/>
        <end position="60"/>
    </location>
</feature>
<name>A0ABD1IGM8_SALDI</name>
<keyword evidence="11" id="KW-1185">Reference proteome</keyword>
<dbReference type="PANTHER" id="PTHR22601">
    <property type="entry name" value="ISP4 LIKE PROTEIN"/>
    <property type="match status" value="1"/>
</dbReference>
<reference evidence="10 11" key="1">
    <citation type="submission" date="2024-06" db="EMBL/GenBank/DDBJ databases">
        <title>A chromosome level genome sequence of Diviner's sage (Salvia divinorum).</title>
        <authorList>
            <person name="Ford S.A."/>
            <person name="Ro D.-K."/>
            <person name="Ness R.W."/>
            <person name="Phillips M.A."/>
        </authorList>
    </citation>
    <scope>NUCLEOTIDE SEQUENCE [LARGE SCALE GENOMIC DNA]</scope>
    <source>
        <strain evidence="10">SAF-2024a</strain>
        <tissue evidence="10">Leaf</tissue>
    </source>
</reference>
<evidence type="ECO:0000256" key="2">
    <source>
        <dbReference type="ARBA" id="ARBA00005484"/>
    </source>
</evidence>
<comment type="subcellular location">
    <subcellularLocation>
        <location evidence="1">Membrane</location>
        <topology evidence="1">Multi-pass membrane protein</topology>
    </subcellularLocation>
</comment>
<evidence type="ECO:0000256" key="7">
    <source>
        <dbReference type="ARBA" id="ARBA00022989"/>
    </source>
</evidence>
<evidence type="ECO:0000256" key="4">
    <source>
        <dbReference type="ARBA" id="ARBA00022692"/>
    </source>
</evidence>
<keyword evidence="6" id="KW-0653">Protein transport</keyword>
<dbReference type="GO" id="GO:0015833">
    <property type="term" value="P:peptide transport"/>
    <property type="evidence" value="ECO:0007669"/>
    <property type="project" value="UniProtKB-KW"/>
</dbReference>
<dbReference type="EMBL" id="JBEAFC010000002">
    <property type="protein sequence ID" value="KAL1566958.1"/>
    <property type="molecule type" value="Genomic_DNA"/>
</dbReference>
<dbReference type="AlphaFoldDB" id="A0ABD1IGM8"/>
<keyword evidence="3" id="KW-0813">Transport</keyword>
<keyword evidence="7 9" id="KW-1133">Transmembrane helix</keyword>
<evidence type="ECO:0000313" key="10">
    <source>
        <dbReference type="EMBL" id="KAL1566958.1"/>
    </source>
</evidence>
<evidence type="ECO:0000256" key="8">
    <source>
        <dbReference type="ARBA" id="ARBA00023136"/>
    </source>
</evidence>
<dbReference type="PROSITE" id="PS51257">
    <property type="entry name" value="PROKAR_LIPOPROTEIN"/>
    <property type="match status" value="1"/>
</dbReference>
<feature type="transmembrane region" description="Helical" evidence="9">
    <location>
        <begin position="192"/>
        <end position="213"/>
    </location>
</feature>
<keyword evidence="8 9" id="KW-0472">Membrane</keyword>
<dbReference type="GO" id="GO:0015031">
    <property type="term" value="P:protein transport"/>
    <property type="evidence" value="ECO:0007669"/>
    <property type="project" value="UniProtKB-KW"/>
</dbReference>
<dbReference type="GO" id="GO:0016020">
    <property type="term" value="C:membrane"/>
    <property type="evidence" value="ECO:0007669"/>
    <property type="project" value="UniProtKB-SubCell"/>
</dbReference>
<feature type="transmembrane region" description="Helical" evidence="9">
    <location>
        <begin position="123"/>
        <end position="145"/>
    </location>
</feature>
<dbReference type="InterPro" id="IPR004648">
    <property type="entry name" value="Oligpept_transpt"/>
</dbReference>
<keyword evidence="5" id="KW-0571">Peptide transport</keyword>
<protein>
    <submittedName>
        <fullName evidence="10">Oligopeptide transporter</fullName>
    </submittedName>
</protein>
<accession>A0ABD1IGM8</accession>
<evidence type="ECO:0000256" key="3">
    <source>
        <dbReference type="ARBA" id="ARBA00022448"/>
    </source>
</evidence>
<evidence type="ECO:0000256" key="5">
    <source>
        <dbReference type="ARBA" id="ARBA00022856"/>
    </source>
</evidence>
<dbReference type="Pfam" id="PF03169">
    <property type="entry name" value="OPT"/>
    <property type="match status" value="1"/>
</dbReference>
<organism evidence="10 11">
    <name type="scientific">Salvia divinorum</name>
    <name type="common">Maria pastora</name>
    <name type="synonym">Diviner's sage</name>
    <dbReference type="NCBI Taxonomy" id="28513"/>
    <lineage>
        <taxon>Eukaryota</taxon>
        <taxon>Viridiplantae</taxon>
        <taxon>Streptophyta</taxon>
        <taxon>Embryophyta</taxon>
        <taxon>Tracheophyta</taxon>
        <taxon>Spermatophyta</taxon>
        <taxon>Magnoliopsida</taxon>
        <taxon>eudicotyledons</taxon>
        <taxon>Gunneridae</taxon>
        <taxon>Pentapetalae</taxon>
        <taxon>asterids</taxon>
        <taxon>lamiids</taxon>
        <taxon>Lamiales</taxon>
        <taxon>Lamiaceae</taxon>
        <taxon>Nepetoideae</taxon>
        <taxon>Mentheae</taxon>
        <taxon>Salviinae</taxon>
        <taxon>Salvia</taxon>
        <taxon>Salvia subgen. Calosphace</taxon>
    </lineage>
</organism>
<evidence type="ECO:0000256" key="1">
    <source>
        <dbReference type="ARBA" id="ARBA00004141"/>
    </source>
</evidence>
<keyword evidence="4 9" id="KW-0812">Transmembrane</keyword>
<dbReference type="InterPro" id="IPR004813">
    <property type="entry name" value="OPT"/>
</dbReference>
<dbReference type="NCBIfam" id="TIGR00728">
    <property type="entry name" value="OPT_sfam"/>
    <property type="match status" value="1"/>
</dbReference>
<feature type="transmembrane region" description="Helical" evidence="9">
    <location>
        <begin position="271"/>
        <end position="294"/>
    </location>
</feature>
<evidence type="ECO:0000313" key="11">
    <source>
        <dbReference type="Proteomes" id="UP001567538"/>
    </source>
</evidence>
<sequence>MKKNYESVPNWWFHSILALVFGLSLFACEGFGKQLQLPWWGLILACAMAFFFTLPVGIIQATTNMQIGLNVITEMLIGFIYTGKPLANVAFKTYGYISMSQALTFLADFKLGHYMKIPPKSMFVAQLVGTVVASSVYFGTAWWLLSTIDHICDAAALPEGSPWTCPSDNVFYNSSIIWGVIGPLRMFTSQGVYGLLNWWFLVGAVAPLPAYFLSRRYPEKKWLRMINVPLILGGTASMPPARSVNYVMWGVVGMYFNVYVYRVNKRWWARYAYVMSAAINAGIAFMAILMYFTLQSYDISINWWGLDIDDHCPLASCPTAPGVATEGCPVH</sequence>